<protein>
    <submittedName>
        <fullName evidence="1">Transposase</fullName>
    </submittedName>
</protein>
<evidence type="ECO:0000313" key="2">
    <source>
        <dbReference type="Proteomes" id="UP000030321"/>
    </source>
</evidence>
<gene>
    <name evidence="1" type="ORF">N44_02472</name>
</gene>
<evidence type="ECO:0000313" key="1">
    <source>
        <dbReference type="EMBL" id="GAL93892.1"/>
    </source>
</evidence>
<dbReference type="EMBL" id="BBPA01000050">
    <property type="protein sequence ID" value="GAL93892.1"/>
    <property type="molecule type" value="Genomic_DNA"/>
</dbReference>
<name>A0A0A1VVR2_MICAE</name>
<dbReference type="Proteomes" id="UP000030321">
    <property type="component" value="Unassembled WGS sequence"/>
</dbReference>
<reference evidence="2" key="1">
    <citation type="journal article" date="2015" name="Genome">
        <title>Whole Genome Sequence of the Non-Microcystin-Producing Microcystis aeruginosa Strain NIES-44.</title>
        <authorList>
            <person name="Okano K."/>
            <person name="Miyata N."/>
            <person name="Ozaki Y."/>
        </authorList>
    </citation>
    <scope>NUCLEOTIDE SEQUENCE [LARGE SCALE GENOMIC DNA]</scope>
    <source>
        <strain evidence="2">NIES-44</strain>
    </source>
</reference>
<sequence>MPSNPQLKLMTELLHLEGVVVTNYQIITDIGIVLHLENMSRETEGIYCGNKTGKLHQNNELTIRDLPGSIPLVQ</sequence>
<dbReference type="AlphaFoldDB" id="A0A0A1VVR2"/>
<comment type="caution">
    <text evidence="1">The sequence shown here is derived from an EMBL/GenBank/DDBJ whole genome shotgun (WGS) entry which is preliminary data.</text>
</comment>
<accession>A0A0A1VVR2</accession>
<proteinExistence type="predicted"/>
<organism evidence="1 2">
    <name type="scientific">Microcystis aeruginosa NIES-44</name>
    <dbReference type="NCBI Taxonomy" id="449439"/>
    <lineage>
        <taxon>Bacteria</taxon>
        <taxon>Bacillati</taxon>
        <taxon>Cyanobacteriota</taxon>
        <taxon>Cyanophyceae</taxon>
        <taxon>Oscillatoriophycideae</taxon>
        <taxon>Chroococcales</taxon>
        <taxon>Microcystaceae</taxon>
        <taxon>Microcystis</taxon>
    </lineage>
</organism>